<organism evidence="1 2">
    <name type="scientific">Aeromicrobium panaciterrae</name>
    <dbReference type="NCBI Taxonomy" id="363861"/>
    <lineage>
        <taxon>Bacteria</taxon>
        <taxon>Bacillati</taxon>
        <taxon>Actinomycetota</taxon>
        <taxon>Actinomycetes</taxon>
        <taxon>Propionibacteriales</taxon>
        <taxon>Nocardioidaceae</taxon>
        <taxon>Aeromicrobium</taxon>
    </lineage>
</organism>
<protein>
    <submittedName>
        <fullName evidence="1">Uncharacterized protein</fullName>
    </submittedName>
</protein>
<reference evidence="1 2" key="1">
    <citation type="submission" date="2023-07" db="EMBL/GenBank/DDBJ databases">
        <title>Sorghum-associated microbial communities from plants grown in Nebraska, USA.</title>
        <authorList>
            <person name="Schachtman D."/>
        </authorList>
    </citation>
    <scope>NUCLEOTIDE SEQUENCE [LARGE SCALE GENOMIC DNA]</scope>
    <source>
        <strain evidence="1 2">BE248</strain>
    </source>
</reference>
<evidence type="ECO:0000313" key="2">
    <source>
        <dbReference type="Proteomes" id="UP001257739"/>
    </source>
</evidence>
<comment type="caution">
    <text evidence="1">The sequence shown here is derived from an EMBL/GenBank/DDBJ whole genome shotgun (WGS) entry which is preliminary data.</text>
</comment>
<keyword evidence="2" id="KW-1185">Reference proteome</keyword>
<dbReference type="RefSeq" id="WP_309971122.1">
    <property type="nucleotide sequence ID" value="NZ_JAVDWH010000001.1"/>
</dbReference>
<proteinExistence type="predicted"/>
<evidence type="ECO:0000313" key="1">
    <source>
        <dbReference type="EMBL" id="MDR7087464.1"/>
    </source>
</evidence>
<name>A0ABU1UQK0_9ACTN</name>
<gene>
    <name evidence="1" type="ORF">J2X11_002303</name>
</gene>
<dbReference type="Proteomes" id="UP001257739">
    <property type="component" value="Unassembled WGS sequence"/>
</dbReference>
<sequence>MSARPVPVPRVVTIAYVVLTAQPLDREDLVPLPERSLLRLRGSTVKDLNRMSGLSYQRLVSRSVSAGAARLAAEEALQEALTIADEHDGLVVDLQTPRVADAPETSPRPASALFTFEYDLQDVTTIRTHGLNVLGLPEIMVRDVPEDKRQMYDMVVVGLVHRLLDEWPQHDPVGPARVTLGDIAAGYDGGDTAATEQGVGILIDYDATEHLLDVSLIDDPATLFGN</sequence>
<accession>A0ABU1UQK0</accession>
<dbReference type="EMBL" id="JAVDWH010000001">
    <property type="protein sequence ID" value="MDR7087464.1"/>
    <property type="molecule type" value="Genomic_DNA"/>
</dbReference>